<comment type="caution">
    <text evidence="1">The sequence shown here is derived from an EMBL/GenBank/DDBJ whole genome shotgun (WGS) entry which is preliminary data.</text>
</comment>
<dbReference type="AlphaFoldDB" id="A0A1S8ATQ1"/>
<dbReference type="InterPro" id="IPR019240">
    <property type="entry name" value="DUF2196"/>
</dbReference>
<proteinExistence type="predicted"/>
<protein>
    <recommendedName>
        <fullName evidence="3">DUF2196 domain-containing protein</fullName>
    </recommendedName>
</protein>
<dbReference type="RefSeq" id="WP_076144011.1">
    <property type="nucleotide sequence ID" value="NZ_LWLN01000001.1"/>
</dbReference>
<dbReference type="EMBL" id="LWLN01000001">
    <property type="protein sequence ID" value="OLZ40233.1"/>
    <property type="molecule type" value="Genomic_DNA"/>
</dbReference>
<name>A0A1S8ATQ1_9EURY</name>
<keyword evidence="2" id="KW-1185">Reference proteome</keyword>
<evidence type="ECO:0000313" key="1">
    <source>
        <dbReference type="EMBL" id="OLZ40233.1"/>
    </source>
</evidence>
<dbReference type="OrthoDB" id="194832at2157"/>
<sequence>MSGERPTAEELRQGMTVEIVQDDADPQSEDTKPIVGEVGTIYGDDPDGPHVKLKSGIVGHVRSIAPDR</sequence>
<dbReference type="Proteomes" id="UP000189370">
    <property type="component" value="Unassembled WGS sequence"/>
</dbReference>
<organism evidence="1 2">
    <name type="scientific">Natrinema saccharevitans</name>
    <dbReference type="NCBI Taxonomy" id="301967"/>
    <lineage>
        <taxon>Archaea</taxon>
        <taxon>Methanobacteriati</taxon>
        <taxon>Methanobacteriota</taxon>
        <taxon>Stenosarchaea group</taxon>
        <taxon>Halobacteria</taxon>
        <taxon>Halobacteriales</taxon>
        <taxon>Natrialbaceae</taxon>
        <taxon>Natrinema</taxon>
    </lineage>
</organism>
<dbReference type="Pfam" id="PF09962">
    <property type="entry name" value="DUF2196"/>
    <property type="match status" value="1"/>
</dbReference>
<evidence type="ECO:0000313" key="2">
    <source>
        <dbReference type="Proteomes" id="UP000189370"/>
    </source>
</evidence>
<accession>A0A1S8ATQ1</accession>
<gene>
    <name evidence="1" type="ORF">A6E15_04200</name>
</gene>
<reference evidence="2" key="1">
    <citation type="submission" date="2016-04" db="EMBL/GenBank/DDBJ databases">
        <authorList>
            <person name="Chen S.-C."/>
            <person name="Lai M.-C."/>
        </authorList>
    </citation>
    <scope>NUCLEOTIDE SEQUENCE [LARGE SCALE GENOMIC DNA]</scope>
    <source>
        <strain evidence="2">AB14</strain>
    </source>
</reference>
<evidence type="ECO:0008006" key="3">
    <source>
        <dbReference type="Google" id="ProtNLM"/>
    </source>
</evidence>